<keyword evidence="1" id="KW-1133">Transmembrane helix</keyword>
<feature type="transmembrane region" description="Helical" evidence="1">
    <location>
        <begin position="25"/>
        <end position="47"/>
    </location>
</feature>
<gene>
    <name evidence="2" type="ORF">HLA99_13995</name>
</gene>
<evidence type="ECO:0000256" key="1">
    <source>
        <dbReference type="SAM" id="Phobius"/>
    </source>
</evidence>
<evidence type="ECO:0000313" key="2">
    <source>
        <dbReference type="EMBL" id="NNH04958.1"/>
    </source>
</evidence>
<dbReference type="Proteomes" id="UP000543598">
    <property type="component" value="Unassembled WGS sequence"/>
</dbReference>
<keyword evidence="1" id="KW-0812">Transmembrane</keyword>
<keyword evidence="1" id="KW-0472">Membrane</keyword>
<name>A0A7Y2Q127_9MICO</name>
<evidence type="ECO:0000313" key="3">
    <source>
        <dbReference type="Proteomes" id="UP000543598"/>
    </source>
</evidence>
<reference evidence="2 3" key="1">
    <citation type="submission" date="2020-05" db="EMBL/GenBank/DDBJ databases">
        <title>MicrobeNet Type strains.</title>
        <authorList>
            <person name="Nicholson A.C."/>
        </authorList>
    </citation>
    <scope>NUCLEOTIDE SEQUENCE [LARGE SCALE GENOMIC DNA]</scope>
    <source>
        <strain evidence="2 3">JCM 14282</strain>
    </source>
</reference>
<sequence length="360" mass="37515">MSEVAEPVAAPAAASRSRARLGVDLGLLALVGVLLVAALGAGAAVVYHDFYSPRAFVLRYLDLLSERHAADALGVAGVTVDSAELEAAGLPGTSSAALLRRDALAPLTDVEVVSEEPLGDTTRITVSYRAGSVPGTTTFSVERAGTIGVAPTWRFATSPLAVIDLTVRGSMSFDVNGFTVDKRQVSPDGADADPLASVPLLVFSPGIYSVSVDTQIAATPGVAVLSDSPLTQTPVIVQATATDEFVSLVQNSVDEFLTSCATQDVLQPTGCPFGYLVQDRIVSPPTWSIVQQPAVRLEPDGAGWSMPPTDATAHIEVDIRSLFDGSVRHVREDVPFIVTAQISVLPDGKVNIAVSGPDTR</sequence>
<accession>A0A7Y2Q127</accession>
<dbReference type="EMBL" id="JABEMB010000027">
    <property type="protein sequence ID" value="NNH04958.1"/>
    <property type="molecule type" value="Genomic_DNA"/>
</dbReference>
<protein>
    <submittedName>
        <fullName evidence="2">Uncharacterized protein</fullName>
    </submittedName>
</protein>
<dbReference type="AlphaFoldDB" id="A0A7Y2Q127"/>
<proteinExistence type="predicted"/>
<keyword evidence="3" id="KW-1185">Reference proteome</keyword>
<comment type="caution">
    <text evidence="2">The sequence shown here is derived from an EMBL/GenBank/DDBJ whole genome shotgun (WGS) entry which is preliminary data.</text>
</comment>
<organism evidence="2 3">
    <name type="scientific">Microbacterium ulmi</name>
    <dbReference type="NCBI Taxonomy" id="179095"/>
    <lineage>
        <taxon>Bacteria</taxon>
        <taxon>Bacillati</taxon>
        <taxon>Actinomycetota</taxon>
        <taxon>Actinomycetes</taxon>
        <taxon>Micrococcales</taxon>
        <taxon>Microbacteriaceae</taxon>
        <taxon>Microbacterium</taxon>
    </lineage>
</organism>